<proteinExistence type="predicted"/>
<accession>A0A239L198</accession>
<keyword evidence="2" id="KW-1185">Reference proteome</keyword>
<gene>
    <name evidence="1" type="ORF">SAMN05421770_1066</name>
</gene>
<dbReference type="EMBL" id="FZOU01000006">
    <property type="protein sequence ID" value="SNT23762.1"/>
    <property type="molecule type" value="Genomic_DNA"/>
</dbReference>
<dbReference type="PROSITE" id="PS51257">
    <property type="entry name" value="PROKAR_LIPOPROTEIN"/>
    <property type="match status" value="1"/>
</dbReference>
<dbReference type="OrthoDB" id="101199at2"/>
<sequence>MRRFITLAVLLFFTIPFGVSISGCAKKTVTTYCNGSDSGVVVGQATTLTLQPRLTGISLNEGAIGQVSSPSATDCKGNSVSISNYKYGSSDSTLTLLDVNPTTGALCGGTWNKNSGAGVADYTTCNITGKVGTAYVTASADGVTSNPIAVYVHPIVTSIVLGAPSSNCVTDPASNCVLDATTSNGCSTAAVPTNPTPAFYLGNACVSQGNQSQLAARVYQGTDPTIASNNISCLVGPLTFSPQTSTIATVTQAGVATALQPGTTIINANTSQSSSSAGLYSVCPPASISLAIAGTTTTSASINQNTTENLQATVVDTLGAPLTNLTLEYVSTTPTTIAGAVAITPTFPGSASITAICQPPSCNTSPFNQISLFGTGKTVTSNSVKITSPGTNSTVLYIASTGSQYIVPVDFTTNLLGSPVRLPYAPNSMVISQDLSTIYMGTTTELMVFNASTSTLASENNTVPGKVLSVSPDSSTVVIADPVHNLTYLYGSSGSVSTEIGGVGTRAQWTPDSNTVYITTSTGQLLVHSAFLGWRTFTDSSVDVAVTVPSQGAYFAGSTTTARTNCPLYTTVTGANGQQTTTNTFYPQASTTPVVTDRIAATNDGKHILGASATTGNFNDLVVTVPSSGLPANSCPLNLLTNQTFTTAPNNPVALGATATSITGVLATSDSAFGFVTYTGAGAVVPQYTLATSTLTDVPLATTTGSAAPIAPVAGVLAADDQTLYLGTTGDNLVHLLTRGAAGFTDSKTINPLLTPLTGTGYATPNLLVQRPRKSTN</sequence>
<protein>
    <submittedName>
        <fullName evidence="1">Uncharacterized protein</fullName>
    </submittedName>
</protein>
<dbReference type="RefSeq" id="WP_142988375.1">
    <property type="nucleotide sequence ID" value="NZ_FZOU01000006.1"/>
</dbReference>
<evidence type="ECO:0000313" key="1">
    <source>
        <dbReference type="EMBL" id="SNT23762.1"/>
    </source>
</evidence>
<dbReference type="AlphaFoldDB" id="A0A239L198"/>
<dbReference type="Proteomes" id="UP000198356">
    <property type="component" value="Unassembled WGS sequence"/>
</dbReference>
<organism evidence="1 2">
    <name type="scientific">Granulicella rosea</name>
    <dbReference type="NCBI Taxonomy" id="474952"/>
    <lineage>
        <taxon>Bacteria</taxon>
        <taxon>Pseudomonadati</taxon>
        <taxon>Acidobacteriota</taxon>
        <taxon>Terriglobia</taxon>
        <taxon>Terriglobales</taxon>
        <taxon>Acidobacteriaceae</taxon>
        <taxon>Granulicella</taxon>
    </lineage>
</organism>
<evidence type="ECO:0000313" key="2">
    <source>
        <dbReference type="Proteomes" id="UP000198356"/>
    </source>
</evidence>
<name>A0A239L198_9BACT</name>
<reference evidence="1 2" key="1">
    <citation type="submission" date="2017-06" db="EMBL/GenBank/DDBJ databases">
        <authorList>
            <person name="Kim H.J."/>
            <person name="Triplett B.A."/>
        </authorList>
    </citation>
    <scope>NUCLEOTIDE SEQUENCE [LARGE SCALE GENOMIC DNA]</scope>
    <source>
        <strain evidence="1 2">DSM 18704</strain>
    </source>
</reference>